<evidence type="ECO:0000313" key="10">
    <source>
        <dbReference type="Proteomes" id="UP000198409"/>
    </source>
</evidence>
<comment type="catalytic activity">
    <reaction evidence="1 5">
        <text>5-dehydro-4-deoxy-D-glucarate + H(+) = 2,5-dioxopentanoate + CO2 + H2O</text>
        <dbReference type="Rhea" id="RHEA:24608"/>
        <dbReference type="ChEBI" id="CHEBI:15377"/>
        <dbReference type="ChEBI" id="CHEBI:15378"/>
        <dbReference type="ChEBI" id="CHEBI:16526"/>
        <dbReference type="ChEBI" id="CHEBI:42819"/>
        <dbReference type="ChEBI" id="CHEBI:58136"/>
        <dbReference type="EC" id="4.2.1.41"/>
    </reaction>
</comment>
<dbReference type="GO" id="GO:0042838">
    <property type="term" value="P:D-glucarate catabolic process"/>
    <property type="evidence" value="ECO:0007669"/>
    <property type="project" value="UniProtKB-UniRule"/>
</dbReference>
<dbReference type="HAMAP" id="MF_00694">
    <property type="entry name" value="KDGDH"/>
    <property type="match status" value="1"/>
</dbReference>
<dbReference type="PIRSF" id="PIRSF001365">
    <property type="entry name" value="DHDPS"/>
    <property type="match status" value="1"/>
</dbReference>
<evidence type="ECO:0000256" key="7">
    <source>
        <dbReference type="PIRSR" id="PIRSR001365-1"/>
    </source>
</evidence>
<evidence type="ECO:0000256" key="3">
    <source>
        <dbReference type="ARBA" id="ARBA00007592"/>
    </source>
</evidence>
<dbReference type="UniPathway" id="UPA00564">
    <property type="reaction ID" value="UER00628"/>
</dbReference>
<evidence type="ECO:0000256" key="5">
    <source>
        <dbReference type="HAMAP-Rule" id="MF_00694"/>
    </source>
</evidence>
<dbReference type="Pfam" id="PF00701">
    <property type="entry name" value="DHDPS"/>
    <property type="match status" value="1"/>
</dbReference>
<dbReference type="EC" id="4.2.1.41" evidence="5"/>
<comment type="similarity">
    <text evidence="3 5 6">Belongs to the DapA family.</text>
</comment>
<dbReference type="AlphaFoldDB" id="A0A238XRK7"/>
<sequence>MKDATMIAPGHLRDIIRTGLLSFPVTPFDDQDRFSPRPFAAHLEWLSSYPVAGLIVAGGTGELFSLTPGEVVEVVRTARQVAGDQPVIAGCGYGTRIACDMAREIEAAGGDGILLLPHYLTEAPADGIADRIRAVCHATNMGVIVYNRGQARVSAEQLARLADECPNLIGFKDGTGDIDTVRRVTILLGDRLSYIGGMPTHELFAQAYKGAGMPTYSSAVFNFVPETALKFHAAFTAGDDATCEAMLRDFYYPFAAIRDRKAGYAVSAVKAGVRLRGFDAGPVRAPLTDLTEEETAMMQALIESVK</sequence>
<dbReference type="GO" id="GO:0047448">
    <property type="term" value="F:5-dehydro-4-deoxyglucarate dehydratase activity"/>
    <property type="evidence" value="ECO:0007669"/>
    <property type="project" value="UniProtKB-UniRule"/>
</dbReference>
<dbReference type="Proteomes" id="UP000198409">
    <property type="component" value="Unassembled WGS sequence"/>
</dbReference>
<feature type="active site" description="Proton donor/acceptor" evidence="7">
    <location>
        <position position="146"/>
    </location>
</feature>
<dbReference type="GO" id="GO:0008840">
    <property type="term" value="F:4-hydroxy-tetrahydrodipicolinate synthase activity"/>
    <property type="evidence" value="ECO:0007669"/>
    <property type="project" value="TreeGrafter"/>
</dbReference>
<feature type="active site" description="Schiff-base intermediate with substrate" evidence="7">
    <location>
        <position position="172"/>
    </location>
</feature>
<dbReference type="SMART" id="SM01130">
    <property type="entry name" value="DHDPS"/>
    <property type="match status" value="1"/>
</dbReference>
<evidence type="ECO:0000313" key="9">
    <source>
        <dbReference type="EMBL" id="SNR61625.1"/>
    </source>
</evidence>
<reference evidence="10" key="1">
    <citation type="submission" date="2017-06" db="EMBL/GenBank/DDBJ databases">
        <authorList>
            <person name="Varghese N."/>
            <person name="Submissions S."/>
        </authorList>
    </citation>
    <scope>NUCLEOTIDE SEQUENCE [LARGE SCALE GENOMIC DNA]</scope>
    <source>
        <strain evidence="10">DSM 26170</strain>
    </source>
</reference>
<dbReference type="CDD" id="cd00951">
    <property type="entry name" value="KDGDH"/>
    <property type="match status" value="1"/>
</dbReference>
<accession>A0A238XRK7</accession>
<dbReference type="SUPFAM" id="SSF51569">
    <property type="entry name" value="Aldolase"/>
    <property type="match status" value="1"/>
</dbReference>
<organism evidence="9 10">
    <name type="scientific">Paracoccus sediminis</name>
    <dbReference type="NCBI Taxonomy" id="1214787"/>
    <lineage>
        <taxon>Bacteria</taxon>
        <taxon>Pseudomonadati</taxon>
        <taxon>Pseudomonadota</taxon>
        <taxon>Alphaproteobacteria</taxon>
        <taxon>Rhodobacterales</taxon>
        <taxon>Paracoccaceae</taxon>
        <taxon>Paracoccus</taxon>
    </lineage>
</organism>
<name>A0A238XRK7_9RHOB</name>
<dbReference type="EMBL" id="FZNM01000012">
    <property type="protein sequence ID" value="SNR61625.1"/>
    <property type="molecule type" value="Genomic_DNA"/>
</dbReference>
<dbReference type="InterPro" id="IPR013785">
    <property type="entry name" value="Aldolase_TIM"/>
</dbReference>
<gene>
    <name evidence="9" type="ORF">SAMN06265378_11213</name>
</gene>
<dbReference type="PANTHER" id="PTHR12128">
    <property type="entry name" value="DIHYDRODIPICOLINATE SYNTHASE"/>
    <property type="match status" value="1"/>
</dbReference>
<feature type="binding site" evidence="8">
    <location>
        <position position="60"/>
    </location>
    <ligand>
        <name>pyruvate</name>
        <dbReference type="ChEBI" id="CHEBI:15361"/>
    </ligand>
</feature>
<evidence type="ECO:0000256" key="6">
    <source>
        <dbReference type="PIRNR" id="PIRNR001365"/>
    </source>
</evidence>
<dbReference type="NCBIfam" id="NF002958">
    <property type="entry name" value="PRK03620.1"/>
    <property type="match status" value="1"/>
</dbReference>
<dbReference type="Gene3D" id="3.20.20.70">
    <property type="entry name" value="Aldolase class I"/>
    <property type="match status" value="1"/>
</dbReference>
<dbReference type="InterPro" id="IPR002220">
    <property type="entry name" value="DapA-like"/>
</dbReference>
<keyword evidence="4 5" id="KW-0456">Lyase</keyword>
<evidence type="ECO:0000256" key="4">
    <source>
        <dbReference type="ARBA" id="ARBA00023239"/>
    </source>
</evidence>
<evidence type="ECO:0000256" key="8">
    <source>
        <dbReference type="PIRSR" id="PIRSR001365-2"/>
    </source>
</evidence>
<evidence type="ECO:0000256" key="1">
    <source>
        <dbReference type="ARBA" id="ARBA00001446"/>
    </source>
</evidence>
<comment type="pathway">
    <text evidence="2 5">Carbohydrate acid metabolism; D-glucarate degradation; 2,5-dioxopentanoate from D-glucarate: step 2/2.</text>
</comment>
<proteinExistence type="inferred from homology"/>
<protein>
    <recommendedName>
        <fullName evidence="5">Probable 5-dehydro-4-deoxyglucarate dehydratase</fullName>
        <ecNumber evidence="5">4.2.1.41</ecNumber>
    </recommendedName>
    <alternativeName>
        <fullName evidence="5">5-keto-4-deoxy-glucarate dehydratase</fullName>
        <shortName evidence="5">KDGDH</shortName>
    </alternativeName>
</protein>
<dbReference type="PANTHER" id="PTHR12128:SF19">
    <property type="entry name" value="5-DEHYDRO-4-DEOXYGLUCARATE DEHYDRATASE 2-RELATED"/>
    <property type="match status" value="1"/>
</dbReference>
<evidence type="ECO:0000256" key="2">
    <source>
        <dbReference type="ARBA" id="ARBA00004983"/>
    </source>
</evidence>
<dbReference type="InterPro" id="IPR017655">
    <property type="entry name" value="Dehydro-deoxyglucarate_dehyd"/>
</dbReference>